<reference evidence="12 13" key="1">
    <citation type="submission" date="2017-09" db="EMBL/GenBank/DDBJ databases">
        <title>Sphingomonas ginsenosidimutans KACC 14949, whole genome shotgun sequence.</title>
        <authorList>
            <person name="Feng G."/>
            <person name="Zhu H."/>
        </authorList>
    </citation>
    <scope>NUCLEOTIDE SEQUENCE [LARGE SCALE GENOMIC DNA]</scope>
    <source>
        <strain evidence="12 13">KACC 14949</strain>
    </source>
</reference>
<evidence type="ECO:0000256" key="11">
    <source>
        <dbReference type="ARBA" id="ARBA00067136"/>
    </source>
</evidence>
<evidence type="ECO:0000256" key="3">
    <source>
        <dbReference type="ARBA" id="ARBA00022575"/>
    </source>
</evidence>
<dbReference type="Proteomes" id="UP000218784">
    <property type="component" value="Unassembled WGS sequence"/>
</dbReference>
<evidence type="ECO:0000256" key="4">
    <source>
        <dbReference type="ARBA" id="ARBA00022630"/>
    </source>
</evidence>
<dbReference type="AlphaFoldDB" id="A0A2A4I0P9"/>
<evidence type="ECO:0000256" key="8">
    <source>
        <dbReference type="ARBA" id="ARBA00023033"/>
    </source>
</evidence>
<keyword evidence="6" id="KW-0547">Nucleotide-binding</keyword>
<dbReference type="InterPro" id="IPR013785">
    <property type="entry name" value="Aldolase_TIM"/>
</dbReference>
<dbReference type="PANTHER" id="PTHR42747">
    <property type="entry name" value="NITRONATE MONOOXYGENASE-RELATED"/>
    <property type="match status" value="1"/>
</dbReference>
<proteinExistence type="inferred from homology"/>
<evidence type="ECO:0000256" key="5">
    <source>
        <dbReference type="ARBA" id="ARBA00022643"/>
    </source>
</evidence>
<evidence type="ECO:0000256" key="1">
    <source>
        <dbReference type="ARBA" id="ARBA00001917"/>
    </source>
</evidence>
<dbReference type="Gene3D" id="3.20.20.70">
    <property type="entry name" value="Aldolase class I"/>
    <property type="match status" value="1"/>
</dbReference>
<accession>A0A2A4I0P9</accession>
<evidence type="ECO:0000256" key="7">
    <source>
        <dbReference type="ARBA" id="ARBA00023002"/>
    </source>
</evidence>
<evidence type="ECO:0000256" key="6">
    <source>
        <dbReference type="ARBA" id="ARBA00022741"/>
    </source>
</evidence>
<dbReference type="CDD" id="cd04730">
    <property type="entry name" value="NPD_like"/>
    <property type="match status" value="1"/>
</dbReference>
<comment type="caution">
    <text evidence="12">The sequence shown here is derived from an EMBL/GenBank/DDBJ whole genome shotgun (WGS) entry which is preliminary data.</text>
</comment>
<comment type="catalytic activity">
    <reaction evidence="10">
        <text>3 propionate 3-nitronate + 3 O2 + H2O = 3 3-oxopropanoate + 2 nitrate + nitrite + H2O2 + 3 H(+)</text>
        <dbReference type="Rhea" id="RHEA:57332"/>
        <dbReference type="ChEBI" id="CHEBI:15377"/>
        <dbReference type="ChEBI" id="CHEBI:15378"/>
        <dbReference type="ChEBI" id="CHEBI:15379"/>
        <dbReference type="ChEBI" id="CHEBI:16240"/>
        <dbReference type="ChEBI" id="CHEBI:16301"/>
        <dbReference type="ChEBI" id="CHEBI:17632"/>
        <dbReference type="ChEBI" id="CHEBI:33190"/>
        <dbReference type="ChEBI" id="CHEBI:136067"/>
    </reaction>
</comment>
<dbReference type="InterPro" id="IPR004136">
    <property type="entry name" value="NMO"/>
</dbReference>
<sequence>MGLPGQLGLTLPIVQAPMAGVSTPAMAAAVSEAGALGSIAVGAVEVDRARAMIRATRERTMRAFNVNLFVHATPRADAAREARWIGALAPLFDRYGGTPPAALRTIYTSFDDDDDMLAMLVDEAPPVVSFHFGIPKPGRIAALKRAGCVLFASATSLAEARAIVAAGFDVVVAQGWEAGGHRGMFDPAAADDRLGTLALTRLLVRETDVPVVAAGGIMDGAGIRAVLALGAAAAQLGTAFIACPESSADAAYRAALAGEGANHTVMTRAISGRPARCLPNLFTRWGETVSAATPDYPIAYDAGKALNAAAKAAGEGGFGAQWAGQGAPLHRAMPAAALVELMWREAVQAGAPARQ</sequence>
<keyword evidence="7" id="KW-0560">Oxidoreductase</keyword>
<dbReference type="PANTHER" id="PTHR42747:SF3">
    <property type="entry name" value="NITRONATE MONOOXYGENASE-RELATED"/>
    <property type="match status" value="1"/>
</dbReference>
<dbReference type="GO" id="GO:0000166">
    <property type="term" value="F:nucleotide binding"/>
    <property type="evidence" value="ECO:0007669"/>
    <property type="project" value="UniProtKB-KW"/>
</dbReference>
<evidence type="ECO:0000313" key="13">
    <source>
        <dbReference type="Proteomes" id="UP000218784"/>
    </source>
</evidence>
<dbReference type="SUPFAM" id="SSF51412">
    <property type="entry name" value="Inosine monophosphate dehydrogenase (IMPDH)"/>
    <property type="match status" value="1"/>
</dbReference>
<gene>
    <name evidence="12" type="ORF">COA17_06390</name>
</gene>
<keyword evidence="4" id="KW-0285">Flavoprotein</keyword>
<evidence type="ECO:0000313" key="12">
    <source>
        <dbReference type="EMBL" id="PCG09505.1"/>
    </source>
</evidence>
<dbReference type="GO" id="GO:0009636">
    <property type="term" value="P:response to toxic substance"/>
    <property type="evidence" value="ECO:0007669"/>
    <property type="project" value="UniProtKB-KW"/>
</dbReference>
<comment type="similarity">
    <text evidence="2">Belongs to the nitronate monooxygenase family. NMO class I subfamily.</text>
</comment>
<dbReference type="GO" id="GO:0018580">
    <property type="term" value="F:nitronate monooxygenase activity"/>
    <property type="evidence" value="ECO:0007669"/>
    <property type="project" value="InterPro"/>
</dbReference>
<evidence type="ECO:0000256" key="2">
    <source>
        <dbReference type="ARBA" id="ARBA00009881"/>
    </source>
</evidence>
<name>A0A2A4I0P9_9SPHN</name>
<dbReference type="Pfam" id="PF03060">
    <property type="entry name" value="NMO"/>
    <property type="match status" value="1"/>
</dbReference>
<dbReference type="EMBL" id="NWVD01000002">
    <property type="protein sequence ID" value="PCG09505.1"/>
    <property type="molecule type" value="Genomic_DNA"/>
</dbReference>
<keyword evidence="5" id="KW-0288">FMN</keyword>
<keyword evidence="13" id="KW-1185">Reference proteome</keyword>
<organism evidence="12 13">
    <name type="scientific">Sphingomonas ginsenosidimutans</name>
    <dbReference type="NCBI Taxonomy" id="862134"/>
    <lineage>
        <taxon>Bacteria</taxon>
        <taxon>Pseudomonadati</taxon>
        <taxon>Pseudomonadota</taxon>
        <taxon>Alphaproteobacteria</taxon>
        <taxon>Sphingomonadales</taxon>
        <taxon>Sphingomonadaceae</taxon>
        <taxon>Sphingomonas</taxon>
    </lineage>
</organism>
<comment type="cofactor">
    <cofactor evidence="1">
        <name>FMN</name>
        <dbReference type="ChEBI" id="CHEBI:58210"/>
    </cofactor>
</comment>
<dbReference type="RefSeq" id="WP_096611060.1">
    <property type="nucleotide sequence ID" value="NZ_NWVD01000002.1"/>
</dbReference>
<dbReference type="FunFam" id="3.20.20.70:FF:000154">
    <property type="entry name" value="Probable nitronate monooxygenase"/>
    <property type="match status" value="1"/>
</dbReference>
<keyword evidence="3" id="KW-0216">Detoxification</keyword>
<evidence type="ECO:0000256" key="9">
    <source>
        <dbReference type="ARBA" id="ARBA00031155"/>
    </source>
</evidence>
<protein>
    <recommendedName>
        <fullName evidence="11">Nitronate monooxygenase</fullName>
    </recommendedName>
    <alternativeName>
        <fullName evidence="9">Propionate 3-nitronate monooxygenase</fullName>
    </alternativeName>
</protein>
<keyword evidence="8 12" id="KW-0503">Monooxygenase</keyword>
<evidence type="ECO:0000256" key="10">
    <source>
        <dbReference type="ARBA" id="ARBA00049401"/>
    </source>
</evidence>